<keyword evidence="6" id="KW-0678">Repressor</keyword>
<evidence type="ECO:0000313" key="14">
    <source>
        <dbReference type="EMBL" id="HHM96604.1"/>
    </source>
</evidence>
<organism evidence="14">
    <name type="scientific">Thermomicrobium roseum</name>
    <dbReference type="NCBI Taxonomy" id="500"/>
    <lineage>
        <taxon>Bacteria</taxon>
        <taxon>Pseudomonadati</taxon>
        <taxon>Thermomicrobiota</taxon>
        <taxon>Thermomicrobia</taxon>
        <taxon>Thermomicrobiales</taxon>
        <taxon>Thermomicrobiaceae</taxon>
        <taxon>Thermomicrobium</taxon>
    </lineage>
</organism>
<dbReference type="EMBL" id="DRWX01000246">
    <property type="protein sequence ID" value="HHM96604.1"/>
    <property type="molecule type" value="Genomic_DNA"/>
</dbReference>
<comment type="subcellular location">
    <subcellularLocation>
        <location evidence="1">Cytoplasm</location>
    </subcellularLocation>
</comment>
<dbReference type="GO" id="GO:0000976">
    <property type="term" value="F:transcription cis-regulatory region binding"/>
    <property type="evidence" value="ECO:0007669"/>
    <property type="project" value="TreeGrafter"/>
</dbReference>
<evidence type="ECO:0000256" key="9">
    <source>
        <dbReference type="ARBA" id="ARBA00023015"/>
    </source>
</evidence>
<dbReference type="SUPFAM" id="SSF46785">
    <property type="entry name" value="Winged helix' DNA-binding domain"/>
    <property type="match status" value="1"/>
</dbReference>
<dbReference type="CDD" id="cd07153">
    <property type="entry name" value="Fur_like"/>
    <property type="match status" value="1"/>
</dbReference>
<evidence type="ECO:0000256" key="6">
    <source>
        <dbReference type="ARBA" id="ARBA00022491"/>
    </source>
</evidence>
<evidence type="ECO:0000256" key="13">
    <source>
        <dbReference type="PIRSR" id="PIRSR602481-2"/>
    </source>
</evidence>
<dbReference type="GO" id="GO:0045892">
    <property type="term" value="P:negative regulation of DNA-templated transcription"/>
    <property type="evidence" value="ECO:0007669"/>
    <property type="project" value="TreeGrafter"/>
</dbReference>
<dbReference type="InterPro" id="IPR002481">
    <property type="entry name" value="FUR"/>
</dbReference>
<keyword evidence="9" id="KW-0805">Transcription regulation</keyword>
<evidence type="ECO:0000256" key="10">
    <source>
        <dbReference type="ARBA" id="ARBA00023125"/>
    </source>
</evidence>
<comment type="similarity">
    <text evidence="2">Belongs to the Fur family.</text>
</comment>
<evidence type="ECO:0000256" key="4">
    <source>
        <dbReference type="ARBA" id="ARBA00020910"/>
    </source>
</evidence>
<proteinExistence type="inferred from homology"/>
<feature type="binding site" evidence="12">
    <location>
        <position position="149"/>
    </location>
    <ligand>
        <name>Zn(2+)</name>
        <dbReference type="ChEBI" id="CHEBI:29105"/>
    </ligand>
</feature>
<keyword evidence="11" id="KW-0804">Transcription</keyword>
<evidence type="ECO:0000256" key="5">
    <source>
        <dbReference type="ARBA" id="ARBA00022490"/>
    </source>
</evidence>
<keyword evidence="10" id="KW-0238">DNA-binding</keyword>
<feature type="binding site" evidence="12">
    <location>
        <position position="109"/>
    </location>
    <ligand>
        <name>Zn(2+)</name>
        <dbReference type="ChEBI" id="CHEBI:29105"/>
    </ligand>
</feature>
<keyword evidence="7 12" id="KW-0479">Metal-binding</keyword>
<feature type="binding site" evidence="12">
    <location>
        <position position="106"/>
    </location>
    <ligand>
        <name>Zn(2+)</name>
        <dbReference type="ChEBI" id="CHEBI:29105"/>
    </ligand>
</feature>
<comment type="subunit">
    <text evidence="3">Homodimer.</text>
</comment>
<evidence type="ECO:0000256" key="8">
    <source>
        <dbReference type="ARBA" id="ARBA00022833"/>
    </source>
</evidence>
<dbReference type="Gene3D" id="3.30.1490.190">
    <property type="match status" value="1"/>
</dbReference>
<dbReference type="GO" id="GO:0008270">
    <property type="term" value="F:zinc ion binding"/>
    <property type="evidence" value="ECO:0007669"/>
    <property type="project" value="TreeGrafter"/>
</dbReference>
<feature type="binding site" evidence="13">
    <location>
        <position position="121"/>
    </location>
    <ligand>
        <name>Fe cation</name>
        <dbReference type="ChEBI" id="CHEBI:24875"/>
    </ligand>
</feature>
<dbReference type="Gene3D" id="1.10.10.10">
    <property type="entry name" value="Winged helix-like DNA-binding domain superfamily/Winged helix DNA-binding domain"/>
    <property type="match status" value="1"/>
</dbReference>
<dbReference type="PANTHER" id="PTHR33202">
    <property type="entry name" value="ZINC UPTAKE REGULATION PROTEIN"/>
    <property type="match status" value="1"/>
</dbReference>
<dbReference type="InterPro" id="IPR043135">
    <property type="entry name" value="Fur_C"/>
</dbReference>
<dbReference type="GO" id="GO:0005829">
    <property type="term" value="C:cytosol"/>
    <property type="evidence" value="ECO:0007669"/>
    <property type="project" value="TreeGrafter"/>
</dbReference>
<comment type="cofactor">
    <cofactor evidence="12">
        <name>Zn(2+)</name>
        <dbReference type="ChEBI" id="CHEBI:29105"/>
    </cofactor>
    <text evidence="12">Binds 1 zinc ion per subunit.</text>
</comment>
<sequence>MGYTELQARSQMRSTEAILEAIHARGCRVTGPRRAIVEFVLAQREPFSAEEVFRALRRRQPTIGRATVFRTLDLLAELGVVERVHHPSGVHRYVVADDEHRHHVVCIRCGRVAAFSGCNLEPILSSIAAQTRFQILDHWLELSGLCEACQAATAEVAGPCERSSCDVSS</sequence>
<evidence type="ECO:0000256" key="7">
    <source>
        <dbReference type="ARBA" id="ARBA00022723"/>
    </source>
</evidence>
<feature type="binding site" evidence="12">
    <location>
        <position position="146"/>
    </location>
    <ligand>
        <name>Zn(2+)</name>
        <dbReference type="ChEBI" id="CHEBI:29105"/>
    </ligand>
</feature>
<reference evidence="14" key="1">
    <citation type="journal article" date="2020" name="mSystems">
        <title>Genome- and Community-Level Interaction Insights into Carbon Utilization and Element Cycling Functions of Hydrothermarchaeota in Hydrothermal Sediment.</title>
        <authorList>
            <person name="Zhou Z."/>
            <person name="Liu Y."/>
            <person name="Xu W."/>
            <person name="Pan J."/>
            <person name="Luo Z.H."/>
            <person name="Li M."/>
        </authorList>
    </citation>
    <scope>NUCLEOTIDE SEQUENCE [LARGE SCALE GENOMIC DNA]</scope>
    <source>
        <strain evidence="14">SpSt-1065</strain>
    </source>
</reference>
<keyword evidence="13" id="KW-0408">Iron</keyword>
<evidence type="ECO:0000256" key="2">
    <source>
        <dbReference type="ARBA" id="ARBA00007957"/>
    </source>
</evidence>
<dbReference type="PANTHER" id="PTHR33202:SF2">
    <property type="entry name" value="FERRIC UPTAKE REGULATION PROTEIN"/>
    <property type="match status" value="1"/>
</dbReference>
<evidence type="ECO:0000256" key="12">
    <source>
        <dbReference type="PIRSR" id="PIRSR602481-1"/>
    </source>
</evidence>
<comment type="cofactor">
    <cofactor evidence="13">
        <name>Mn(2+)</name>
        <dbReference type="ChEBI" id="CHEBI:29035"/>
    </cofactor>
    <cofactor evidence="13">
        <name>Fe(2+)</name>
        <dbReference type="ChEBI" id="CHEBI:29033"/>
    </cofactor>
    <text evidence="13">Binds 1 Mn(2+) or Fe(2+) ion per subunit.</text>
</comment>
<dbReference type="AlphaFoldDB" id="A0A7C5RT39"/>
<gene>
    <name evidence="14" type="ORF">ENM21_05255</name>
</gene>
<evidence type="ECO:0000256" key="3">
    <source>
        <dbReference type="ARBA" id="ARBA00011738"/>
    </source>
</evidence>
<dbReference type="Pfam" id="PF01475">
    <property type="entry name" value="FUR"/>
    <property type="match status" value="1"/>
</dbReference>
<dbReference type="GO" id="GO:0003700">
    <property type="term" value="F:DNA-binding transcription factor activity"/>
    <property type="evidence" value="ECO:0007669"/>
    <property type="project" value="InterPro"/>
</dbReference>
<dbReference type="GO" id="GO:1900376">
    <property type="term" value="P:regulation of secondary metabolite biosynthetic process"/>
    <property type="evidence" value="ECO:0007669"/>
    <property type="project" value="TreeGrafter"/>
</dbReference>
<keyword evidence="8 12" id="KW-0862">Zinc</keyword>
<evidence type="ECO:0000256" key="11">
    <source>
        <dbReference type="ARBA" id="ARBA00023163"/>
    </source>
</evidence>
<dbReference type="InterPro" id="IPR036388">
    <property type="entry name" value="WH-like_DNA-bd_sf"/>
</dbReference>
<evidence type="ECO:0000256" key="1">
    <source>
        <dbReference type="ARBA" id="ARBA00004496"/>
    </source>
</evidence>
<feature type="binding site" evidence="13">
    <location>
        <position position="100"/>
    </location>
    <ligand>
        <name>Fe cation</name>
        <dbReference type="ChEBI" id="CHEBI:24875"/>
    </ligand>
</feature>
<comment type="caution">
    <text evidence="14">The sequence shown here is derived from an EMBL/GenBank/DDBJ whole genome shotgun (WGS) entry which is preliminary data.</text>
</comment>
<keyword evidence="5" id="KW-0963">Cytoplasm</keyword>
<feature type="binding site" evidence="13">
    <location>
        <position position="138"/>
    </location>
    <ligand>
        <name>Fe cation</name>
        <dbReference type="ChEBI" id="CHEBI:24875"/>
    </ligand>
</feature>
<accession>A0A7C5RT39</accession>
<name>A0A7C5RT39_THERO</name>
<protein>
    <recommendedName>
        <fullName evidence="4">Ferric uptake regulation protein</fullName>
    </recommendedName>
</protein>
<dbReference type="InterPro" id="IPR036390">
    <property type="entry name" value="WH_DNA-bd_sf"/>
</dbReference>